<dbReference type="SUPFAM" id="SSF51735">
    <property type="entry name" value="NAD(P)-binding Rossmann-fold domains"/>
    <property type="match status" value="1"/>
</dbReference>
<evidence type="ECO:0000259" key="1">
    <source>
        <dbReference type="Pfam" id="PF01370"/>
    </source>
</evidence>
<dbReference type="EMBL" id="JBHFEH010000012">
    <property type="protein sequence ID" value="KAL2055304.1"/>
    <property type="molecule type" value="Genomic_DNA"/>
</dbReference>
<dbReference type="Gene3D" id="3.40.50.720">
    <property type="entry name" value="NAD(P)-binding Rossmann-like Domain"/>
    <property type="match status" value="2"/>
</dbReference>
<organism evidence="2 3">
    <name type="scientific">Lepraria finkii</name>
    <dbReference type="NCBI Taxonomy" id="1340010"/>
    <lineage>
        <taxon>Eukaryota</taxon>
        <taxon>Fungi</taxon>
        <taxon>Dikarya</taxon>
        <taxon>Ascomycota</taxon>
        <taxon>Pezizomycotina</taxon>
        <taxon>Lecanoromycetes</taxon>
        <taxon>OSLEUM clade</taxon>
        <taxon>Lecanoromycetidae</taxon>
        <taxon>Lecanorales</taxon>
        <taxon>Lecanorineae</taxon>
        <taxon>Stereocaulaceae</taxon>
        <taxon>Lepraria</taxon>
    </lineage>
</organism>
<name>A0ABR4BBS4_9LECA</name>
<sequence length="351" mass="38530">MPPNIFLTAATGYIGGTVLDTLVKYHPEYDITALLRKVPEGFSERYPNVKVVIGNFDNAQLISDTAAQNEIIIHGGKPKHIPSLEALIAGLLRRSGPSYLIRLAGTGIIADWQNGPYGELNPKIWSDIDDIDTITSLPAGNQHRHADKILQIAASEHPDQLKAAIICPPGIYGPGKGLGNTRSLLLPEMCENMLELGYPFYTQSGGNCRSWVHIDDLMKIYLGLVEAAVVGGGKAVWGKDGYYFASSHEVSQLHLAKRAGEILHTKGLIPTDQPKQLSLRTVREMRGGSSWEPMGLYTWACNTRARSYRSELLLVYEPNAPSVIDTLEDDLLAAVEHVKQHGPTYCPNLRL</sequence>
<dbReference type="Pfam" id="PF01370">
    <property type="entry name" value="Epimerase"/>
    <property type="match status" value="1"/>
</dbReference>
<reference evidence="2 3" key="1">
    <citation type="submission" date="2024-09" db="EMBL/GenBank/DDBJ databases">
        <title>Rethinking Asexuality: The Enigmatic Case of Functional Sexual Genes in Lepraria (Stereocaulaceae).</title>
        <authorList>
            <person name="Doellman M."/>
            <person name="Sun Y."/>
            <person name="Barcenas-Pena A."/>
            <person name="Lumbsch H.T."/>
            <person name="Grewe F."/>
        </authorList>
    </citation>
    <scope>NUCLEOTIDE SEQUENCE [LARGE SCALE GENOMIC DNA]</scope>
    <source>
        <strain evidence="2 3">Grewe 0041</strain>
    </source>
</reference>
<comment type="caution">
    <text evidence="2">The sequence shown here is derived from an EMBL/GenBank/DDBJ whole genome shotgun (WGS) entry which is preliminary data.</text>
</comment>
<dbReference type="PANTHER" id="PTHR48079">
    <property type="entry name" value="PROTEIN YEEZ"/>
    <property type="match status" value="1"/>
</dbReference>
<evidence type="ECO:0000313" key="2">
    <source>
        <dbReference type="EMBL" id="KAL2055304.1"/>
    </source>
</evidence>
<gene>
    <name evidence="2" type="ORF">ABVK25_004642</name>
</gene>
<proteinExistence type="predicted"/>
<dbReference type="Proteomes" id="UP001590951">
    <property type="component" value="Unassembled WGS sequence"/>
</dbReference>
<protein>
    <recommendedName>
        <fullName evidence="1">NAD-dependent epimerase/dehydratase domain-containing protein</fullName>
    </recommendedName>
</protein>
<dbReference type="InterPro" id="IPR051783">
    <property type="entry name" value="NAD(P)-dependent_oxidoreduct"/>
</dbReference>
<keyword evidence="3" id="KW-1185">Reference proteome</keyword>
<dbReference type="InterPro" id="IPR036291">
    <property type="entry name" value="NAD(P)-bd_dom_sf"/>
</dbReference>
<dbReference type="PANTHER" id="PTHR48079:SF6">
    <property type="entry name" value="NAD(P)-BINDING DOMAIN-CONTAINING PROTEIN-RELATED"/>
    <property type="match status" value="1"/>
</dbReference>
<feature type="domain" description="NAD-dependent epimerase/dehydratase" evidence="1">
    <location>
        <begin position="6"/>
        <end position="228"/>
    </location>
</feature>
<dbReference type="InterPro" id="IPR001509">
    <property type="entry name" value="Epimerase_deHydtase"/>
</dbReference>
<accession>A0ABR4BBS4</accession>
<evidence type="ECO:0000313" key="3">
    <source>
        <dbReference type="Proteomes" id="UP001590951"/>
    </source>
</evidence>